<reference evidence="1 2" key="1">
    <citation type="journal article" date="2013" name="Nat. Genet.">
        <title>The genome of the hydatid tapeworm Echinococcus granulosus.</title>
        <authorList>
            <person name="Zheng H."/>
            <person name="Zhang W."/>
            <person name="Zhang L."/>
            <person name="Zhang Z."/>
            <person name="Li J."/>
            <person name="Lu G."/>
            <person name="Zhu Y."/>
            <person name="Wang Y."/>
            <person name="Huang Y."/>
            <person name="Liu J."/>
            <person name="Kang H."/>
            <person name="Chen J."/>
            <person name="Wang L."/>
            <person name="Chen A."/>
            <person name="Yu S."/>
            <person name="Gao Z."/>
            <person name="Jin L."/>
            <person name="Gu W."/>
            <person name="Wang Z."/>
            <person name="Zhao L."/>
            <person name="Shi B."/>
            <person name="Wen H."/>
            <person name="Lin R."/>
            <person name="Jones M.K."/>
            <person name="Brejova B."/>
            <person name="Vinar T."/>
            <person name="Zhao G."/>
            <person name="McManus D.P."/>
            <person name="Chen Z."/>
            <person name="Zhou Y."/>
            <person name="Wang S."/>
        </authorList>
    </citation>
    <scope>NUCLEOTIDE SEQUENCE [LARGE SCALE GENOMIC DNA]</scope>
</reference>
<dbReference type="RefSeq" id="XP_024356296.1">
    <property type="nucleotide sequence ID" value="XM_024489618.1"/>
</dbReference>
<accession>W6UTY8</accession>
<name>W6UTY8_ECHGR</name>
<dbReference type="EMBL" id="APAU02000001">
    <property type="protein sequence ID" value="EUB65100.1"/>
    <property type="molecule type" value="Genomic_DNA"/>
</dbReference>
<dbReference type="AlphaFoldDB" id="W6UTY8"/>
<keyword evidence="2" id="KW-1185">Reference proteome</keyword>
<dbReference type="GeneID" id="36336084"/>
<dbReference type="KEGG" id="egl:EGR_00369"/>
<protein>
    <submittedName>
        <fullName evidence="1">Uncharacterized protein</fullName>
    </submittedName>
</protein>
<comment type="caution">
    <text evidence="1">The sequence shown here is derived from an EMBL/GenBank/DDBJ whole genome shotgun (WGS) entry which is preliminary data.</text>
</comment>
<sequence length="78" mass="9373">MLLTADKTINKNHLKFRNDVCPKFRIVVDLFYQFYHYKHKNVRLTPSEDMNTVEVVESLKPNAMERIWRCKQKTEGNT</sequence>
<gene>
    <name evidence="1" type="ORF">EGR_00369</name>
</gene>
<dbReference type="Proteomes" id="UP000019149">
    <property type="component" value="Unassembled WGS sequence"/>
</dbReference>
<evidence type="ECO:0000313" key="2">
    <source>
        <dbReference type="Proteomes" id="UP000019149"/>
    </source>
</evidence>
<proteinExistence type="predicted"/>
<organism evidence="1 2">
    <name type="scientific">Echinococcus granulosus</name>
    <name type="common">Hydatid tapeworm</name>
    <dbReference type="NCBI Taxonomy" id="6210"/>
    <lineage>
        <taxon>Eukaryota</taxon>
        <taxon>Metazoa</taxon>
        <taxon>Spiralia</taxon>
        <taxon>Lophotrochozoa</taxon>
        <taxon>Platyhelminthes</taxon>
        <taxon>Cestoda</taxon>
        <taxon>Eucestoda</taxon>
        <taxon>Cyclophyllidea</taxon>
        <taxon>Taeniidae</taxon>
        <taxon>Echinococcus</taxon>
        <taxon>Echinococcus granulosus group</taxon>
    </lineage>
</organism>
<evidence type="ECO:0000313" key="1">
    <source>
        <dbReference type="EMBL" id="EUB65100.1"/>
    </source>
</evidence>
<dbReference type="CTD" id="36336084"/>